<accession>A0A8S5RR03</accession>
<organism evidence="2">
    <name type="scientific">Siphoviridae sp. ctwNf2</name>
    <dbReference type="NCBI Taxonomy" id="2827597"/>
    <lineage>
        <taxon>Viruses</taxon>
        <taxon>Duplodnaviria</taxon>
        <taxon>Heunggongvirae</taxon>
        <taxon>Uroviricota</taxon>
        <taxon>Caudoviricetes</taxon>
    </lineage>
</organism>
<keyword evidence="1" id="KW-0175">Coiled coil</keyword>
<feature type="coiled-coil region" evidence="1">
    <location>
        <begin position="54"/>
        <end position="81"/>
    </location>
</feature>
<evidence type="ECO:0000313" key="2">
    <source>
        <dbReference type="EMBL" id="DAE91919.1"/>
    </source>
</evidence>
<dbReference type="EMBL" id="BK057791">
    <property type="protein sequence ID" value="DAE91919.1"/>
    <property type="molecule type" value="Genomic_DNA"/>
</dbReference>
<name>A0A8S5RR03_9CAUD</name>
<protein>
    <submittedName>
        <fullName evidence="2">Uncharacterized protein</fullName>
    </submittedName>
</protein>
<sequence length="89" mass="10206">MTTQTIINAINQEMAAEKIEMVKRGWETTKSILDNPVYSVTYFVAKCELLYDMAITLNGANDEQEKEIKALRREILHTCEDETGHDLRA</sequence>
<evidence type="ECO:0000256" key="1">
    <source>
        <dbReference type="SAM" id="Coils"/>
    </source>
</evidence>
<reference evidence="2" key="1">
    <citation type="journal article" date="2021" name="Proc. Natl. Acad. Sci. U.S.A.">
        <title>A Catalog of Tens of Thousands of Viruses from Human Metagenomes Reveals Hidden Associations with Chronic Diseases.</title>
        <authorList>
            <person name="Tisza M.J."/>
            <person name="Buck C.B."/>
        </authorList>
    </citation>
    <scope>NUCLEOTIDE SEQUENCE</scope>
    <source>
        <strain evidence="2">CtwNf2</strain>
    </source>
</reference>
<proteinExistence type="predicted"/>